<name>A0ABW5T0A5_9BACI</name>
<dbReference type="Proteomes" id="UP001597520">
    <property type="component" value="Unassembled WGS sequence"/>
</dbReference>
<protein>
    <submittedName>
        <fullName evidence="2">Iron-sulfur cluster insertion protein ErpA</fullName>
    </submittedName>
</protein>
<feature type="domain" description="Core" evidence="1">
    <location>
        <begin position="10"/>
        <end position="110"/>
    </location>
</feature>
<dbReference type="InterPro" id="IPR035903">
    <property type="entry name" value="HesB-like_dom_sf"/>
</dbReference>
<keyword evidence="3" id="KW-1185">Reference proteome</keyword>
<organism evidence="2 3">
    <name type="scientific">Salibacterium lacus</name>
    <dbReference type="NCBI Taxonomy" id="1898109"/>
    <lineage>
        <taxon>Bacteria</taxon>
        <taxon>Bacillati</taxon>
        <taxon>Bacillota</taxon>
        <taxon>Bacilli</taxon>
        <taxon>Bacillales</taxon>
        <taxon>Bacillaceae</taxon>
    </lineage>
</organism>
<dbReference type="PANTHER" id="PTHR43011">
    <property type="entry name" value="IRON-SULFUR CLUSTER ASSEMBLY 2 HOMOLOG, MITOCHONDRIAL"/>
    <property type="match status" value="1"/>
</dbReference>
<reference evidence="3" key="1">
    <citation type="journal article" date="2019" name="Int. J. Syst. Evol. Microbiol.">
        <title>The Global Catalogue of Microorganisms (GCM) 10K type strain sequencing project: providing services to taxonomists for standard genome sequencing and annotation.</title>
        <authorList>
            <consortium name="The Broad Institute Genomics Platform"/>
            <consortium name="The Broad Institute Genome Sequencing Center for Infectious Disease"/>
            <person name="Wu L."/>
            <person name="Ma J."/>
        </authorList>
    </citation>
    <scope>NUCLEOTIDE SEQUENCE [LARGE SCALE GENOMIC DNA]</scope>
    <source>
        <strain evidence="3">KCTC 33792</strain>
    </source>
</reference>
<dbReference type="NCBIfam" id="NF010147">
    <property type="entry name" value="PRK13623.1"/>
    <property type="match status" value="1"/>
</dbReference>
<accession>A0ABW5T0A5</accession>
<dbReference type="InterPro" id="IPR017870">
    <property type="entry name" value="FeS_cluster_insertion_CS"/>
</dbReference>
<dbReference type="Pfam" id="PF01521">
    <property type="entry name" value="Fe-S_biosyn"/>
    <property type="match status" value="1"/>
</dbReference>
<dbReference type="PANTHER" id="PTHR43011:SF1">
    <property type="entry name" value="IRON-SULFUR CLUSTER ASSEMBLY 2 HOMOLOG, MITOCHONDRIAL"/>
    <property type="match status" value="1"/>
</dbReference>
<dbReference type="Gene3D" id="2.60.300.12">
    <property type="entry name" value="HesB-like domain"/>
    <property type="match status" value="1"/>
</dbReference>
<evidence type="ECO:0000259" key="1">
    <source>
        <dbReference type="Pfam" id="PF01521"/>
    </source>
</evidence>
<comment type="caution">
    <text evidence="2">The sequence shown here is derived from an EMBL/GenBank/DDBJ whole genome shotgun (WGS) entry which is preliminary data.</text>
</comment>
<sequence length="125" mass="13235">MQDKEVQGMITITESAAAQVKKMKEEEEDPNLKLRVSVKGGGCSGLSYGLGFDTEAEGNDHKLEQNGLDVLVNSEDADVLQGVVIDYKQNMMGGGFTIDNPNAIANCGCGSSFKAATRTGTPEDC</sequence>
<evidence type="ECO:0000313" key="2">
    <source>
        <dbReference type="EMBL" id="MFD2705417.1"/>
    </source>
</evidence>
<proteinExistence type="predicted"/>
<dbReference type="SUPFAM" id="SSF89360">
    <property type="entry name" value="HesB-like domain"/>
    <property type="match status" value="1"/>
</dbReference>
<dbReference type="InterPro" id="IPR016092">
    <property type="entry name" value="ATAP"/>
</dbReference>
<dbReference type="NCBIfam" id="TIGR00049">
    <property type="entry name" value="iron-sulfur cluster assembly accessory protein"/>
    <property type="match status" value="1"/>
</dbReference>
<dbReference type="EMBL" id="JBHUML010000002">
    <property type="protein sequence ID" value="MFD2705417.1"/>
    <property type="molecule type" value="Genomic_DNA"/>
</dbReference>
<evidence type="ECO:0000313" key="3">
    <source>
        <dbReference type="Proteomes" id="UP001597520"/>
    </source>
</evidence>
<dbReference type="RefSeq" id="WP_380712664.1">
    <property type="nucleotide sequence ID" value="NZ_JBHUML010000002.1"/>
</dbReference>
<dbReference type="InterPro" id="IPR000361">
    <property type="entry name" value="ATAP_core_dom"/>
</dbReference>
<dbReference type="PROSITE" id="PS01152">
    <property type="entry name" value="HESB"/>
    <property type="match status" value="1"/>
</dbReference>
<gene>
    <name evidence="2" type="primary">erpA</name>
    <name evidence="2" type="ORF">ACFSUB_08050</name>
</gene>